<evidence type="ECO:0000313" key="3">
    <source>
        <dbReference type="Proteomes" id="UP001285441"/>
    </source>
</evidence>
<dbReference type="PANTHER" id="PTHR22684">
    <property type="entry name" value="NULP1-RELATED"/>
    <property type="match status" value="1"/>
</dbReference>
<feature type="compositionally biased region" description="Acidic residues" evidence="1">
    <location>
        <begin position="716"/>
        <end position="739"/>
    </location>
</feature>
<dbReference type="AlphaFoldDB" id="A0AAE0NU14"/>
<accession>A0AAE0NU14</accession>
<evidence type="ECO:0000313" key="2">
    <source>
        <dbReference type="EMBL" id="KAK3387524.1"/>
    </source>
</evidence>
<comment type="caution">
    <text evidence="2">The sequence shown here is derived from an EMBL/GenBank/DDBJ whole genome shotgun (WGS) entry which is preliminary data.</text>
</comment>
<dbReference type="GO" id="GO:0072344">
    <property type="term" value="P:rescue of stalled ribosome"/>
    <property type="evidence" value="ECO:0007669"/>
    <property type="project" value="TreeGrafter"/>
</dbReference>
<proteinExistence type="predicted"/>
<dbReference type="GO" id="GO:1990112">
    <property type="term" value="C:RQC complex"/>
    <property type="evidence" value="ECO:0007669"/>
    <property type="project" value="TreeGrafter"/>
</dbReference>
<dbReference type="Pfam" id="PF04910">
    <property type="entry name" value="Tcf25"/>
    <property type="match status" value="1"/>
</dbReference>
<gene>
    <name evidence="2" type="ORF">B0H63DRAFT_159101</name>
</gene>
<feature type="compositionally biased region" description="Basic residues" evidence="1">
    <location>
        <begin position="93"/>
        <end position="106"/>
    </location>
</feature>
<dbReference type="InterPro" id="IPR006994">
    <property type="entry name" value="TCF25/Rqc1"/>
</dbReference>
<dbReference type="EMBL" id="JAULSW010000003">
    <property type="protein sequence ID" value="KAK3387524.1"/>
    <property type="molecule type" value="Genomic_DNA"/>
</dbReference>
<dbReference type="Proteomes" id="UP001285441">
    <property type="component" value="Unassembled WGS sequence"/>
</dbReference>
<keyword evidence="3" id="KW-1185">Reference proteome</keyword>
<feature type="compositionally biased region" description="Basic residues" evidence="1">
    <location>
        <begin position="1"/>
        <end position="10"/>
    </location>
</feature>
<reference evidence="2" key="2">
    <citation type="submission" date="2023-06" db="EMBL/GenBank/DDBJ databases">
        <authorList>
            <consortium name="Lawrence Berkeley National Laboratory"/>
            <person name="Haridas S."/>
            <person name="Hensen N."/>
            <person name="Bonometti L."/>
            <person name="Westerberg I."/>
            <person name="Brannstrom I.O."/>
            <person name="Guillou S."/>
            <person name="Cros-Aarteil S."/>
            <person name="Calhoun S."/>
            <person name="Kuo A."/>
            <person name="Mondo S."/>
            <person name="Pangilinan J."/>
            <person name="Riley R."/>
            <person name="LaButti K."/>
            <person name="Andreopoulos B."/>
            <person name="Lipzen A."/>
            <person name="Chen C."/>
            <person name="Yanf M."/>
            <person name="Daum C."/>
            <person name="Ng V."/>
            <person name="Clum A."/>
            <person name="Steindorff A."/>
            <person name="Ohm R."/>
            <person name="Martin F."/>
            <person name="Silar P."/>
            <person name="Natvig D."/>
            <person name="Lalanne C."/>
            <person name="Gautier V."/>
            <person name="Ament-velasquez S.L."/>
            <person name="Kruys A."/>
            <person name="Hutchinson M.I."/>
            <person name="Powell A.J."/>
            <person name="Barry K."/>
            <person name="Miller A.N."/>
            <person name="Grigoriev I.V."/>
            <person name="Debuchy R."/>
            <person name="Gladieux P."/>
            <person name="Thoren M.H."/>
            <person name="Johannesson H."/>
        </authorList>
    </citation>
    <scope>NUCLEOTIDE SEQUENCE</scope>
    <source>
        <strain evidence="2">CBS 232.78</strain>
    </source>
</reference>
<dbReference type="GO" id="GO:1990116">
    <property type="term" value="P:ribosome-associated ubiquitin-dependent protein catabolic process"/>
    <property type="evidence" value="ECO:0007669"/>
    <property type="project" value="TreeGrafter"/>
</dbReference>
<feature type="compositionally biased region" description="Acidic residues" evidence="1">
    <location>
        <begin position="698"/>
        <end position="708"/>
    </location>
</feature>
<feature type="compositionally biased region" description="Acidic residues" evidence="1">
    <location>
        <begin position="57"/>
        <end position="72"/>
    </location>
</feature>
<evidence type="ECO:0000256" key="1">
    <source>
        <dbReference type="SAM" id="MobiDB-lite"/>
    </source>
</evidence>
<sequence length="739" mass="82678">MASRQMRKLRKQQEDLLTLQNEAAVAPAAEDESEDEPDPPKPRANVFSGFAALGDMGGDDDDDDHDTEEDETQPQQTQMKPPGDQGDEAAPAKKVKKPKKKKKKGKKADASAPQVQDGHDSMDEIDRVLEELRLEKPGPAGASVASSSAQASAAQVSDLLSINFQNLKAMNEMRKMFGKVMETADAAENPEENRPRGNPRDGVDLETYLAAHPTRPGQTSKTSMFDTVLRTNPFIDGKKTWPRDSAHGLKMTRLTDGSGDGVVEFTFAHDKNYDALEASFFGLVQMYDPMQIVHFLHRNPYHVSSLIQVSKVARQDQNSALAADLIERAVFSFGRISLSDFRKKLEQGRVKMDFNRPENRQFYLAGHNLIQKLIVKGTFRTALEWAKLFLGLNHEDPYSMVTWIHVLAIRAYEAQWFVDLCHSKLFDEPETLYPRQTLALAYLQLKDRDAAKATLIEGIEQLPWLYCALFSSLNLDTAKSIWGVKPRDKEEELHTKLYIHSTKDLWGGPDAVSLLLEAAAAAQKVKDISSLPQGPPVSLGTARFVYLDNNPELMSAVPRQLLHQNPNFDFDPLPPPKDDNVFSSPTQSRPWTAAADDDNHMRARLPGDLRAVIARALRDTPPDHELQGQLRDLARQAQLMEEQGLLPHAEDLDQAATALEELGVRDVDADERLQGVEGQGFMQRFFDTYLPQFTLGAQDEDDENDEDLPSGMPGEWGEDDMWDEEADDFEGEDDFDGGR</sequence>
<feature type="region of interest" description="Disordered" evidence="1">
    <location>
        <begin position="697"/>
        <end position="739"/>
    </location>
</feature>
<name>A0AAE0NU14_9PEZI</name>
<organism evidence="2 3">
    <name type="scientific">Podospora didyma</name>
    <dbReference type="NCBI Taxonomy" id="330526"/>
    <lineage>
        <taxon>Eukaryota</taxon>
        <taxon>Fungi</taxon>
        <taxon>Dikarya</taxon>
        <taxon>Ascomycota</taxon>
        <taxon>Pezizomycotina</taxon>
        <taxon>Sordariomycetes</taxon>
        <taxon>Sordariomycetidae</taxon>
        <taxon>Sordariales</taxon>
        <taxon>Podosporaceae</taxon>
        <taxon>Podospora</taxon>
    </lineage>
</organism>
<dbReference type="PANTHER" id="PTHR22684:SF0">
    <property type="entry name" value="RIBOSOME QUALITY CONTROL COMPLEX SUBUNIT TCF25"/>
    <property type="match status" value="1"/>
</dbReference>
<reference evidence="2" key="1">
    <citation type="journal article" date="2023" name="Mol. Phylogenet. Evol.">
        <title>Genome-scale phylogeny and comparative genomics of the fungal order Sordariales.</title>
        <authorList>
            <person name="Hensen N."/>
            <person name="Bonometti L."/>
            <person name="Westerberg I."/>
            <person name="Brannstrom I.O."/>
            <person name="Guillou S."/>
            <person name="Cros-Aarteil S."/>
            <person name="Calhoun S."/>
            <person name="Haridas S."/>
            <person name="Kuo A."/>
            <person name="Mondo S."/>
            <person name="Pangilinan J."/>
            <person name="Riley R."/>
            <person name="LaButti K."/>
            <person name="Andreopoulos B."/>
            <person name="Lipzen A."/>
            <person name="Chen C."/>
            <person name="Yan M."/>
            <person name="Daum C."/>
            <person name="Ng V."/>
            <person name="Clum A."/>
            <person name="Steindorff A."/>
            <person name="Ohm R.A."/>
            <person name="Martin F."/>
            <person name="Silar P."/>
            <person name="Natvig D.O."/>
            <person name="Lalanne C."/>
            <person name="Gautier V."/>
            <person name="Ament-Velasquez S.L."/>
            <person name="Kruys A."/>
            <person name="Hutchinson M.I."/>
            <person name="Powell A.J."/>
            <person name="Barry K."/>
            <person name="Miller A.N."/>
            <person name="Grigoriev I.V."/>
            <person name="Debuchy R."/>
            <person name="Gladieux P."/>
            <person name="Hiltunen Thoren M."/>
            <person name="Johannesson H."/>
        </authorList>
    </citation>
    <scope>NUCLEOTIDE SEQUENCE</scope>
    <source>
        <strain evidence="2">CBS 232.78</strain>
    </source>
</reference>
<protein>
    <submittedName>
        <fullName evidence="2">Transcriptional repressor TCF25-domain-containing protein</fullName>
    </submittedName>
</protein>
<feature type="region of interest" description="Disordered" evidence="1">
    <location>
        <begin position="1"/>
        <end position="121"/>
    </location>
</feature>